<dbReference type="InterPro" id="IPR008979">
    <property type="entry name" value="Galactose-bd-like_sf"/>
</dbReference>
<keyword evidence="2" id="KW-0858">Xylan degradation</keyword>
<evidence type="ECO:0000256" key="2">
    <source>
        <dbReference type="ARBA" id="ARBA00022651"/>
    </source>
</evidence>
<dbReference type="InterPro" id="IPR023296">
    <property type="entry name" value="Glyco_hydro_beta-prop_sf"/>
</dbReference>
<evidence type="ECO:0000313" key="9">
    <source>
        <dbReference type="Proteomes" id="UP001248819"/>
    </source>
</evidence>
<evidence type="ECO:0000313" key="8">
    <source>
        <dbReference type="EMBL" id="MDT0649021.1"/>
    </source>
</evidence>
<dbReference type="InterPro" id="IPR006710">
    <property type="entry name" value="Glyco_hydro_43"/>
</dbReference>
<gene>
    <name evidence="8" type="ORF">RM529_02640</name>
</gene>
<proteinExistence type="inferred from homology"/>
<evidence type="ECO:0000256" key="3">
    <source>
        <dbReference type="ARBA" id="ARBA00022801"/>
    </source>
</evidence>
<keyword evidence="2" id="KW-0624">Polysaccharide degradation</keyword>
<evidence type="ECO:0000256" key="6">
    <source>
        <dbReference type="RuleBase" id="RU361187"/>
    </source>
</evidence>
<dbReference type="CDD" id="cd04084">
    <property type="entry name" value="CBM6_xylanase-like"/>
    <property type="match status" value="1"/>
</dbReference>
<sequence>MLKIKNHKSACSRRLSAILFIFITFCMAGNTWAQNPLIMDQFTADPSARVFGDRVYVYPSHDIYCSENNGRKNWFCMPDYHVFSSEDLQEWTDHGVILSQEDVPWGDPGANSMWAPDAIERNGKYYFYFPTRTKGASSGESGFSIGVAIADNPEGPFEPEEEPIKGVQGIDPNVFIDKDGQAYIYWSRDKIFGAKLKDNMLELASEPEIFELPKKGHIEGPWVFERNGTYYLTYPHVANNIERLEYATGDNPLGPFEHQGVVMDESPNNTWTNHHSITKFRDQWILFYHDSELSPNFDKNRSIRADSLFFTEDGLIEKVIPTHRGVGITDSSNKIQFDRYSEISESGASIKFIDSTDTFKGWKIVLKKPESWVKYNNVAFSSAKPKTVKFKARSLQGGILHLKIAGNGQIISEVTVKKGADWNILTAPVQNEVSGVQDLVLKLQKGEKVEVDWVTFE</sequence>
<dbReference type="Gene3D" id="2.115.10.20">
    <property type="entry name" value="Glycosyl hydrolase domain, family 43"/>
    <property type="match status" value="1"/>
</dbReference>
<dbReference type="Pfam" id="PF04616">
    <property type="entry name" value="Glyco_hydro_43"/>
    <property type="match status" value="1"/>
</dbReference>
<keyword evidence="3 6" id="KW-0378">Hydrolase</keyword>
<dbReference type="Proteomes" id="UP001248819">
    <property type="component" value="Unassembled WGS sequence"/>
</dbReference>
<dbReference type="CDD" id="cd08990">
    <property type="entry name" value="GH43_AXH_like"/>
    <property type="match status" value="1"/>
</dbReference>
<comment type="caution">
    <text evidence="8">The sequence shown here is derived from an EMBL/GenBank/DDBJ whole genome shotgun (WGS) entry which is preliminary data.</text>
</comment>
<accession>A0ABU3CRV5</accession>
<organism evidence="8 9">
    <name type="scientific">Autumnicola edwardsiae</name>
    <dbReference type="NCBI Taxonomy" id="3075594"/>
    <lineage>
        <taxon>Bacteria</taxon>
        <taxon>Pseudomonadati</taxon>
        <taxon>Bacteroidota</taxon>
        <taxon>Flavobacteriia</taxon>
        <taxon>Flavobacteriales</taxon>
        <taxon>Flavobacteriaceae</taxon>
        <taxon>Autumnicola</taxon>
    </lineage>
</organism>
<comment type="similarity">
    <text evidence="1 6">Belongs to the glycosyl hydrolase 43 family.</text>
</comment>
<feature type="domain" description="CBM6" evidence="7">
    <location>
        <begin position="350"/>
        <end position="457"/>
    </location>
</feature>
<dbReference type="PANTHER" id="PTHR43772:SF2">
    <property type="entry name" value="PUTATIVE (AFU_ORTHOLOGUE AFUA_2G04480)-RELATED"/>
    <property type="match status" value="1"/>
</dbReference>
<evidence type="ECO:0000259" key="7">
    <source>
        <dbReference type="Pfam" id="PF03422"/>
    </source>
</evidence>
<dbReference type="EMBL" id="JAVRHP010000007">
    <property type="protein sequence ID" value="MDT0649021.1"/>
    <property type="molecule type" value="Genomic_DNA"/>
</dbReference>
<evidence type="ECO:0000256" key="1">
    <source>
        <dbReference type="ARBA" id="ARBA00009865"/>
    </source>
</evidence>
<dbReference type="RefSeq" id="WP_311483199.1">
    <property type="nucleotide sequence ID" value="NZ_JAVRHP010000007.1"/>
</dbReference>
<dbReference type="SUPFAM" id="SSF75005">
    <property type="entry name" value="Arabinanase/levansucrase/invertase"/>
    <property type="match status" value="1"/>
</dbReference>
<reference evidence="8 9" key="1">
    <citation type="submission" date="2023-09" db="EMBL/GenBank/DDBJ databases">
        <authorList>
            <person name="Rey-Velasco X."/>
        </authorList>
    </citation>
    <scope>NUCLEOTIDE SEQUENCE [LARGE SCALE GENOMIC DNA]</scope>
    <source>
        <strain evidence="8 9">F297</strain>
    </source>
</reference>
<keyword evidence="4" id="KW-0119">Carbohydrate metabolism</keyword>
<dbReference type="SUPFAM" id="SSF49785">
    <property type="entry name" value="Galactose-binding domain-like"/>
    <property type="match status" value="1"/>
</dbReference>
<evidence type="ECO:0000256" key="5">
    <source>
        <dbReference type="ARBA" id="ARBA00023295"/>
    </source>
</evidence>
<dbReference type="Pfam" id="PF03422">
    <property type="entry name" value="CBM_6"/>
    <property type="match status" value="1"/>
</dbReference>
<dbReference type="Gene3D" id="2.60.120.260">
    <property type="entry name" value="Galactose-binding domain-like"/>
    <property type="match status" value="1"/>
</dbReference>
<name>A0ABU3CRV5_9FLAO</name>
<keyword evidence="9" id="KW-1185">Reference proteome</keyword>
<dbReference type="PANTHER" id="PTHR43772">
    <property type="entry name" value="ENDO-1,4-BETA-XYLANASE"/>
    <property type="match status" value="1"/>
</dbReference>
<keyword evidence="5 6" id="KW-0326">Glycosidase</keyword>
<dbReference type="InterPro" id="IPR005084">
    <property type="entry name" value="CBM6"/>
</dbReference>
<protein>
    <submittedName>
        <fullName evidence="8">Family 43 glycosylhydrolase</fullName>
    </submittedName>
</protein>
<dbReference type="InterPro" id="IPR052176">
    <property type="entry name" value="Glycosyl_Hydrlase_43_Enz"/>
</dbReference>
<evidence type="ECO:0000256" key="4">
    <source>
        <dbReference type="ARBA" id="ARBA00023277"/>
    </source>
</evidence>